<protein>
    <recommendedName>
        <fullName evidence="1">DUF3447 domain-containing protein</fullName>
    </recommendedName>
</protein>
<dbReference type="InterPro" id="IPR020683">
    <property type="entry name" value="DUF3447"/>
</dbReference>
<comment type="caution">
    <text evidence="2">The sequence shown here is derived from an EMBL/GenBank/DDBJ whole genome shotgun (WGS) entry which is preliminary data.</text>
</comment>
<accession>A0ABR2GUB2</accession>
<reference evidence="2 3" key="1">
    <citation type="submission" date="2024-04" db="EMBL/GenBank/DDBJ databases">
        <title>Tritrichomonas musculus Genome.</title>
        <authorList>
            <person name="Alves-Ferreira E."/>
            <person name="Grigg M."/>
            <person name="Lorenzi H."/>
            <person name="Galac M."/>
        </authorList>
    </citation>
    <scope>NUCLEOTIDE SEQUENCE [LARGE SCALE GENOMIC DNA]</scope>
    <source>
        <strain evidence="2 3">EAF2021</strain>
    </source>
</reference>
<feature type="domain" description="DUF3447" evidence="1">
    <location>
        <begin position="6"/>
        <end position="66"/>
    </location>
</feature>
<evidence type="ECO:0000313" key="2">
    <source>
        <dbReference type="EMBL" id="KAK8837534.1"/>
    </source>
</evidence>
<sequence length="312" mass="36343">MQNDIQIPENLLQYAFFGRNSEIIHLCENKTSHDKVILQAMFMNRLDLLDYYLENFADIHIEKNSFVSEKLNEFSKSEGKNDDLYDLLTFDDLSAALNYFIITILKSCMPKIVFLFQKVDCSSERDTSNFLITSSLIHFKLFEFLYSQKVADFEQTDCFYRCLRNSIRLSANDTFKFLFSKSQNFENIHDIFIECLNYNLDLVNFLLDLQIESPTNKILKSNLMDIIDAVLFSYDEDIIVKMIKINSSLFNANGNVYTLVLKLSKVASTKMLMSLFDKIAEVLPKEVLLKFATAFEFYNINVANHIKSKLDE</sequence>
<evidence type="ECO:0000259" key="1">
    <source>
        <dbReference type="Pfam" id="PF11929"/>
    </source>
</evidence>
<name>A0ABR2GUB2_9EUKA</name>
<proteinExistence type="predicted"/>
<organism evidence="2 3">
    <name type="scientific">Tritrichomonas musculus</name>
    <dbReference type="NCBI Taxonomy" id="1915356"/>
    <lineage>
        <taxon>Eukaryota</taxon>
        <taxon>Metamonada</taxon>
        <taxon>Parabasalia</taxon>
        <taxon>Tritrichomonadida</taxon>
        <taxon>Tritrichomonadidae</taxon>
        <taxon>Tritrichomonas</taxon>
    </lineage>
</organism>
<dbReference type="Proteomes" id="UP001470230">
    <property type="component" value="Unassembled WGS sequence"/>
</dbReference>
<evidence type="ECO:0000313" key="3">
    <source>
        <dbReference type="Proteomes" id="UP001470230"/>
    </source>
</evidence>
<keyword evidence="3" id="KW-1185">Reference proteome</keyword>
<gene>
    <name evidence="2" type="ORF">M9Y10_036534</name>
</gene>
<dbReference type="Pfam" id="PF11929">
    <property type="entry name" value="DUF3447"/>
    <property type="match status" value="1"/>
</dbReference>
<dbReference type="EMBL" id="JAPFFF010000059">
    <property type="protein sequence ID" value="KAK8837534.1"/>
    <property type="molecule type" value="Genomic_DNA"/>
</dbReference>